<feature type="binding site" evidence="8">
    <location>
        <position position="89"/>
    </location>
    <ligand>
        <name>ATP</name>
        <dbReference type="ChEBI" id="CHEBI:30616"/>
    </ligand>
</feature>
<feature type="binding site" evidence="8">
    <location>
        <position position="259"/>
    </location>
    <ligand>
        <name>Mg(2+)</name>
        <dbReference type="ChEBI" id="CHEBI:18420"/>
    </ligand>
</feature>
<keyword evidence="7 8" id="KW-0460">Magnesium</keyword>
<feature type="binding site" evidence="8">
    <location>
        <position position="250"/>
    </location>
    <ligand>
        <name>Mg(2+)</name>
        <dbReference type="ChEBI" id="CHEBI:18420"/>
    </ligand>
</feature>
<keyword evidence="5 8" id="KW-0547">Nucleotide-binding</keyword>
<dbReference type="RefSeq" id="WP_171627934.1">
    <property type="nucleotide sequence ID" value="NZ_JABBPG010000013.1"/>
</dbReference>
<comment type="catalytic activity">
    <reaction evidence="8">
        <text>L-seryl-[protein] + ATP = 3-O-(5'-adenylyl)-L-seryl-[protein] + diphosphate</text>
        <dbReference type="Rhea" id="RHEA:58120"/>
        <dbReference type="Rhea" id="RHEA-COMP:9863"/>
        <dbReference type="Rhea" id="RHEA-COMP:15073"/>
        <dbReference type="ChEBI" id="CHEBI:29999"/>
        <dbReference type="ChEBI" id="CHEBI:30616"/>
        <dbReference type="ChEBI" id="CHEBI:33019"/>
        <dbReference type="ChEBI" id="CHEBI:142516"/>
        <dbReference type="EC" id="2.7.7.108"/>
    </reaction>
</comment>
<dbReference type="EC" id="2.7.7.-" evidence="8"/>
<comment type="catalytic activity">
    <reaction evidence="8">
        <text>L-tyrosyl-[protein] + UTP = O-(5'-uridylyl)-L-tyrosyl-[protein] + diphosphate</text>
        <dbReference type="Rhea" id="RHEA:83887"/>
        <dbReference type="Rhea" id="RHEA-COMP:10136"/>
        <dbReference type="Rhea" id="RHEA-COMP:20238"/>
        <dbReference type="ChEBI" id="CHEBI:33019"/>
        <dbReference type="ChEBI" id="CHEBI:46398"/>
        <dbReference type="ChEBI" id="CHEBI:46858"/>
        <dbReference type="ChEBI" id="CHEBI:90602"/>
    </reaction>
</comment>
<evidence type="ECO:0000313" key="9">
    <source>
        <dbReference type="EMBL" id="NOU52881.1"/>
    </source>
</evidence>
<dbReference type="GO" id="GO:0000287">
    <property type="term" value="F:magnesium ion binding"/>
    <property type="evidence" value="ECO:0007669"/>
    <property type="project" value="UniProtKB-UniRule"/>
</dbReference>
<name>A0A849VMM0_9GAMM</name>
<keyword evidence="2 8" id="KW-0808">Transferase</keyword>
<feature type="binding site" evidence="8">
    <location>
        <position position="88"/>
    </location>
    <ligand>
        <name>ATP</name>
        <dbReference type="ChEBI" id="CHEBI:30616"/>
    </ligand>
</feature>
<keyword evidence="3 8" id="KW-0548">Nucleotidyltransferase</keyword>
<dbReference type="Proteomes" id="UP000586305">
    <property type="component" value="Unassembled WGS sequence"/>
</dbReference>
<feature type="binding site" evidence="8">
    <location>
        <position position="121"/>
    </location>
    <ligand>
        <name>ATP</name>
        <dbReference type="ChEBI" id="CHEBI:30616"/>
    </ligand>
</feature>
<keyword evidence="4 8" id="KW-0479">Metal-binding</keyword>
<dbReference type="PANTHER" id="PTHR32057:SF14">
    <property type="entry name" value="PROTEIN ADENYLYLTRANSFERASE SELO, MITOCHONDRIAL"/>
    <property type="match status" value="1"/>
</dbReference>
<feature type="binding site" evidence="8">
    <location>
        <position position="122"/>
    </location>
    <ligand>
        <name>ATP</name>
        <dbReference type="ChEBI" id="CHEBI:30616"/>
    </ligand>
</feature>
<comment type="similarity">
    <text evidence="1 8">Belongs to the SELO family.</text>
</comment>
<reference evidence="9 10" key="1">
    <citation type="submission" date="2020-04" db="EMBL/GenBank/DDBJ databases">
        <title>Pseudoalteromonas caenipelagi sp. nov., isolated from a tidal flat.</title>
        <authorList>
            <person name="Park S."/>
            <person name="Yoon J.-H."/>
        </authorList>
    </citation>
    <scope>NUCLEOTIDE SEQUENCE [LARGE SCALE GENOMIC DNA]</scope>
    <source>
        <strain evidence="9 10">JBTF-M23</strain>
    </source>
</reference>
<dbReference type="GO" id="GO:0005524">
    <property type="term" value="F:ATP binding"/>
    <property type="evidence" value="ECO:0007669"/>
    <property type="project" value="UniProtKB-UniRule"/>
</dbReference>
<keyword evidence="6 8" id="KW-0067">ATP-binding</keyword>
<feature type="active site" description="Proton acceptor" evidence="8">
    <location>
        <position position="249"/>
    </location>
</feature>
<evidence type="ECO:0000256" key="1">
    <source>
        <dbReference type="ARBA" id="ARBA00009747"/>
    </source>
</evidence>
<dbReference type="Pfam" id="PF02696">
    <property type="entry name" value="SelO"/>
    <property type="match status" value="1"/>
</dbReference>
<comment type="caution">
    <text evidence="9">The sequence shown here is derived from an EMBL/GenBank/DDBJ whole genome shotgun (WGS) entry which is preliminary data.</text>
</comment>
<dbReference type="EMBL" id="JABBPG010000013">
    <property type="protein sequence ID" value="NOU52881.1"/>
    <property type="molecule type" value="Genomic_DNA"/>
</dbReference>
<dbReference type="InterPro" id="IPR003846">
    <property type="entry name" value="SelO"/>
</dbReference>
<comment type="cofactor">
    <cofactor evidence="8">
        <name>Mg(2+)</name>
        <dbReference type="ChEBI" id="CHEBI:18420"/>
    </cofactor>
    <cofactor evidence="8">
        <name>Mn(2+)</name>
        <dbReference type="ChEBI" id="CHEBI:29035"/>
    </cofactor>
</comment>
<accession>A0A849VMM0</accession>
<feature type="binding site" evidence="8">
    <location>
        <position position="109"/>
    </location>
    <ligand>
        <name>ATP</name>
        <dbReference type="ChEBI" id="CHEBI:30616"/>
    </ligand>
</feature>
<dbReference type="PANTHER" id="PTHR32057">
    <property type="entry name" value="PROTEIN ADENYLYLTRANSFERASE SELO, MITOCHONDRIAL"/>
    <property type="match status" value="1"/>
</dbReference>
<dbReference type="GO" id="GO:0070733">
    <property type="term" value="F:AMPylase activity"/>
    <property type="evidence" value="ECO:0007669"/>
    <property type="project" value="UniProtKB-EC"/>
</dbReference>
<evidence type="ECO:0000256" key="7">
    <source>
        <dbReference type="ARBA" id="ARBA00022842"/>
    </source>
</evidence>
<dbReference type="HAMAP" id="MF_00692">
    <property type="entry name" value="SelO"/>
    <property type="match status" value="1"/>
</dbReference>
<dbReference type="EC" id="2.7.7.108" evidence="8"/>
<evidence type="ECO:0000256" key="6">
    <source>
        <dbReference type="ARBA" id="ARBA00022840"/>
    </source>
</evidence>
<dbReference type="GO" id="GO:0030145">
    <property type="term" value="F:manganese ion binding"/>
    <property type="evidence" value="ECO:0007669"/>
    <property type="project" value="UniProtKB-UniRule"/>
</dbReference>
<evidence type="ECO:0000256" key="5">
    <source>
        <dbReference type="ARBA" id="ARBA00022741"/>
    </source>
</evidence>
<evidence type="ECO:0000256" key="3">
    <source>
        <dbReference type="ARBA" id="ARBA00022695"/>
    </source>
</evidence>
<gene>
    <name evidence="8" type="primary">ydiU</name>
    <name evidence="8" type="synonym">selO</name>
    <name evidence="9" type="ORF">HG263_20470</name>
</gene>
<feature type="binding site" evidence="8">
    <location>
        <position position="259"/>
    </location>
    <ligand>
        <name>ATP</name>
        <dbReference type="ChEBI" id="CHEBI:30616"/>
    </ligand>
</feature>
<keyword evidence="10" id="KW-1185">Reference proteome</keyword>
<comment type="catalytic activity">
    <reaction evidence="8">
        <text>L-tyrosyl-[protein] + ATP = O-(5'-adenylyl)-L-tyrosyl-[protein] + diphosphate</text>
        <dbReference type="Rhea" id="RHEA:54288"/>
        <dbReference type="Rhea" id="RHEA-COMP:10136"/>
        <dbReference type="Rhea" id="RHEA-COMP:13846"/>
        <dbReference type="ChEBI" id="CHEBI:30616"/>
        <dbReference type="ChEBI" id="CHEBI:33019"/>
        <dbReference type="ChEBI" id="CHEBI:46858"/>
        <dbReference type="ChEBI" id="CHEBI:83624"/>
        <dbReference type="EC" id="2.7.7.108"/>
    </reaction>
</comment>
<evidence type="ECO:0000313" key="10">
    <source>
        <dbReference type="Proteomes" id="UP000586305"/>
    </source>
</evidence>
<comment type="catalytic activity">
    <reaction evidence="8">
        <text>L-seryl-[protein] + UTP = O-(5'-uridylyl)-L-seryl-[protein] + diphosphate</text>
        <dbReference type="Rhea" id="RHEA:64604"/>
        <dbReference type="Rhea" id="RHEA-COMP:9863"/>
        <dbReference type="Rhea" id="RHEA-COMP:16635"/>
        <dbReference type="ChEBI" id="CHEBI:29999"/>
        <dbReference type="ChEBI" id="CHEBI:33019"/>
        <dbReference type="ChEBI" id="CHEBI:46398"/>
        <dbReference type="ChEBI" id="CHEBI:156051"/>
    </reaction>
</comment>
<protein>
    <recommendedName>
        <fullName evidence="8">Protein nucleotidyltransferase YdiU</fullName>
        <ecNumber evidence="8">2.7.7.-</ecNumber>
    </recommendedName>
    <alternativeName>
        <fullName evidence="8">Protein adenylyltransferase YdiU</fullName>
        <ecNumber evidence="8">2.7.7.108</ecNumber>
    </alternativeName>
    <alternativeName>
        <fullName evidence="8">Protein uridylyltransferase YdiU</fullName>
        <ecNumber evidence="8">2.7.7.-</ecNumber>
    </alternativeName>
</protein>
<evidence type="ECO:0000256" key="2">
    <source>
        <dbReference type="ARBA" id="ARBA00022679"/>
    </source>
</evidence>
<proteinExistence type="inferred from homology"/>
<organism evidence="9 10">
    <name type="scientific">Pseudoalteromonas caenipelagi</name>
    <dbReference type="NCBI Taxonomy" id="2726988"/>
    <lineage>
        <taxon>Bacteria</taxon>
        <taxon>Pseudomonadati</taxon>
        <taxon>Pseudomonadota</taxon>
        <taxon>Gammaproteobacteria</taxon>
        <taxon>Alteromonadales</taxon>
        <taxon>Pseudoalteromonadaceae</taxon>
        <taxon>Pseudoalteromonas</taxon>
    </lineage>
</organism>
<feature type="binding site" evidence="8">
    <location>
        <position position="179"/>
    </location>
    <ligand>
        <name>ATP</name>
        <dbReference type="ChEBI" id="CHEBI:30616"/>
    </ligand>
</feature>
<comment type="function">
    <text evidence="8">Nucleotidyltransferase involved in the post-translational modification of proteins. It can catalyze the addition of adenosine monophosphate (AMP) or uridine monophosphate (UMP) to a protein, resulting in modifications known as AMPylation and UMPylation.</text>
</comment>
<evidence type="ECO:0000256" key="8">
    <source>
        <dbReference type="HAMAP-Rule" id="MF_00692"/>
    </source>
</evidence>
<comment type="catalytic activity">
    <reaction evidence="8">
        <text>L-threonyl-[protein] + ATP = 3-O-(5'-adenylyl)-L-threonyl-[protein] + diphosphate</text>
        <dbReference type="Rhea" id="RHEA:54292"/>
        <dbReference type="Rhea" id="RHEA-COMP:11060"/>
        <dbReference type="Rhea" id="RHEA-COMP:13847"/>
        <dbReference type="ChEBI" id="CHEBI:30013"/>
        <dbReference type="ChEBI" id="CHEBI:30616"/>
        <dbReference type="ChEBI" id="CHEBI:33019"/>
        <dbReference type="ChEBI" id="CHEBI:138113"/>
        <dbReference type="EC" id="2.7.7.108"/>
    </reaction>
</comment>
<evidence type="ECO:0000256" key="4">
    <source>
        <dbReference type="ARBA" id="ARBA00022723"/>
    </source>
</evidence>
<keyword evidence="8" id="KW-0464">Manganese</keyword>
<feature type="binding site" evidence="8">
    <location>
        <position position="86"/>
    </location>
    <ligand>
        <name>ATP</name>
        <dbReference type="ChEBI" id="CHEBI:30616"/>
    </ligand>
</feature>
<dbReference type="AlphaFoldDB" id="A0A849VMM0"/>
<feature type="binding site" evidence="8">
    <location>
        <position position="172"/>
    </location>
    <ligand>
        <name>ATP</name>
        <dbReference type="ChEBI" id="CHEBI:30616"/>
    </ligand>
</feature>
<sequence length="483" mass="54403">MSYFDRYTQLGLQFTVASSPRLANKASTKKLNLLLWNEDVADKYAIAFDKEHAHLYLSGHTPLEGVIPKALAYSGHQFGHFNPTLGDGRAHLIGSFNDRLGQAYDLQLKGSGTTPFSRGGDGLCALGPAVREFVMSQAIGALGVPTTECLSVVTTGEDVYRESPLPGAVLCRVASSHIRIGSFQYLALHEDKEALSQLLDTAIERYYPEIKEQGDARILEFLRAVCKRQVTLIVHWMRIGFVHGVMNTDNILVGGETIDYGPCAMLEQFSFEQVFSSIDRQGRYAFGQQPNIASWNCARLAESLLMLFAADNKQAVAQMSEVLTEFASDFNQQYQLMWANKLGLLDWRDSDANLLSELLGTLKSEGLDYTNSFAALTNQLLDKPLCCFEVPEELSPWLSKWQARIEEYNTVEVCALMRSVNPAIIPRNALIEQVIKDYYEQGDSELLEHWLPLLKDPYRYQEYEQQYIEFTTENTHYKTFCGT</sequence>
<comment type="catalytic activity">
    <reaction evidence="8">
        <text>L-histidyl-[protein] + UTP = N(tele)-(5'-uridylyl)-L-histidyl-[protein] + diphosphate</text>
        <dbReference type="Rhea" id="RHEA:83891"/>
        <dbReference type="Rhea" id="RHEA-COMP:9745"/>
        <dbReference type="Rhea" id="RHEA-COMP:20239"/>
        <dbReference type="ChEBI" id="CHEBI:29979"/>
        <dbReference type="ChEBI" id="CHEBI:33019"/>
        <dbReference type="ChEBI" id="CHEBI:46398"/>
        <dbReference type="ChEBI" id="CHEBI:233474"/>
    </reaction>
</comment>
<dbReference type="NCBIfam" id="NF000658">
    <property type="entry name" value="PRK00029.1"/>
    <property type="match status" value="1"/>
</dbReference>